<evidence type="ECO:0000313" key="2">
    <source>
        <dbReference type="EMBL" id="GFG69719.1"/>
    </source>
</evidence>
<protein>
    <submittedName>
        <fullName evidence="2">Uncharacterized protein</fullName>
    </submittedName>
</protein>
<accession>A0A7I9XIB5</accession>
<evidence type="ECO:0000313" key="3">
    <source>
        <dbReference type="Proteomes" id="UP000465263"/>
    </source>
</evidence>
<feature type="region of interest" description="Disordered" evidence="1">
    <location>
        <begin position="1"/>
        <end position="45"/>
    </location>
</feature>
<proteinExistence type="predicted"/>
<comment type="caution">
    <text evidence="2">The sequence shown here is derived from an EMBL/GenBank/DDBJ whole genome shotgun (WGS) entry which is preliminary data.</text>
</comment>
<evidence type="ECO:0000256" key="1">
    <source>
        <dbReference type="SAM" id="MobiDB-lite"/>
    </source>
</evidence>
<keyword evidence="3" id="KW-1185">Reference proteome</keyword>
<feature type="region of interest" description="Disordered" evidence="1">
    <location>
        <begin position="72"/>
        <end position="95"/>
    </location>
</feature>
<dbReference type="AlphaFoldDB" id="A0A7I9XIB5"/>
<organism evidence="2 3">
    <name type="scientific">Mycolicibacter senuensis</name>
    <dbReference type="NCBI Taxonomy" id="386913"/>
    <lineage>
        <taxon>Bacteria</taxon>
        <taxon>Bacillati</taxon>
        <taxon>Actinomycetota</taxon>
        <taxon>Actinomycetes</taxon>
        <taxon>Mycobacteriales</taxon>
        <taxon>Mycobacteriaceae</taxon>
        <taxon>Mycolicibacter</taxon>
    </lineage>
</organism>
<reference evidence="2 3" key="1">
    <citation type="journal article" date="2019" name="Emerg. Microbes Infect.">
        <title>Comprehensive subspecies identification of 175 nontuberculous mycobacteria species based on 7547 genomic profiles.</title>
        <authorList>
            <person name="Matsumoto Y."/>
            <person name="Kinjo T."/>
            <person name="Motooka D."/>
            <person name="Nabeya D."/>
            <person name="Jung N."/>
            <person name="Uechi K."/>
            <person name="Horii T."/>
            <person name="Iida T."/>
            <person name="Fujita J."/>
            <person name="Nakamura S."/>
        </authorList>
    </citation>
    <scope>NUCLEOTIDE SEQUENCE [LARGE SCALE GENOMIC DNA]</scope>
    <source>
        <strain evidence="2 3">JCM 16017</strain>
    </source>
</reference>
<sequence>MADVVSRAEAPDVTSAVRSNDGEPVTSGAHPAVTSGARPAAPDRIGTVAASRGVTTTEAHGRHVPPLRNRLRATTIRRFRPGSSPSNWRRRCAGN</sequence>
<name>A0A7I9XIB5_9MYCO</name>
<gene>
    <name evidence="2" type="ORF">MSEN_14390</name>
</gene>
<dbReference type="EMBL" id="BLKV01000001">
    <property type="protein sequence ID" value="GFG69719.1"/>
    <property type="molecule type" value="Genomic_DNA"/>
</dbReference>
<dbReference type="Proteomes" id="UP000465263">
    <property type="component" value="Unassembled WGS sequence"/>
</dbReference>